<gene>
    <name evidence="1" type="ORF">ACFL27_18370</name>
</gene>
<comment type="caution">
    <text evidence="1">The sequence shown here is derived from an EMBL/GenBank/DDBJ whole genome shotgun (WGS) entry which is preliminary data.</text>
</comment>
<evidence type="ECO:0000313" key="2">
    <source>
        <dbReference type="Proteomes" id="UP001594351"/>
    </source>
</evidence>
<dbReference type="EMBL" id="JBHPBY010000274">
    <property type="protein sequence ID" value="MFC1852164.1"/>
    <property type="molecule type" value="Genomic_DNA"/>
</dbReference>
<dbReference type="PROSITE" id="PS51257">
    <property type="entry name" value="PROKAR_LIPOPROTEIN"/>
    <property type="match status" value="1"/>
</dbReference>
<name>A0ABV6Z169_UNCC1</name>
<sequence>MKRWGPLLAVVLILFFLGGCAVENRVVAKKAWDAQPSKVAVVGEVNTDQADAKRFKDYLVKDIEIWMKLYKHEISGEPDVRLTVTVDQLDPGNRWLRWLAGIFGAGHGSCKGTVSVRKGGVLVGEYEYAGIQRGGTFGGTIKNMSNDVALGIARKITKQKFDEALFEAKK</sequence>
<organism evidence="1 2">
    <name type="scientific">candidate division CSSED10-310 bacterium</name>
    <dbReference type="NCBI Taxonomy" id="2855610"/>
    <lineage>
        <taxon>Bacteria</taxon>
        <taxon>Bacteria division CSSED10-310</taxon>
    </lineage>
</organism>
<protein>
    <recommendedName>
        <fullName evidence="3">DUF4410 domain-containing protein</fullName>
    </recommendedName>
</protein>
<evidence type="ECO:0008006" key="3">
    <source>
        <dbReference type="Google" id="ProtNLM"/>
    </source>
</evidence>
<dbReference type="Proteomes" id="UP001594351">
    <property type="component" value="Unassembled WGS sequence"/>
</dbReference>
<keyword evidence="2" id="KW-1185">Reference proteome</keyword>
<accession>A0ABV6Z169</accession>
<evidence type="ECO:0000313" key="1">
    <source>
        <dbReference type="EMBL" id="MFC1852164.1"/>
    </source>
</evidence>
<proteinExistence type="predicted"/>
<reference evidence="1 2" key="1">
    <citation type="submission" date="2024-09" db="EMBL/GenBank/DDBJ databases">
        <title>Laminarin stimulates single cell rates of sulfate reduction while oxygen inhibits transcriptomic activity in coastal marine sediment.</title>
        <authorList>
            <person name="Lindsay M."/>
            <person name="Orcutt B."/>
            <person name="Emerson D."/>
            <person name="Stepanauskas R."/>
            <person name="D'Angelo T."/>
        </authorList>
    </citation>
    <scope>NUCLEOTIDE SEQUENCE [LARGE SCALE GENOMIC DNA]</scope>
    <source>
        <strain evidence="1">SAG AM-311-K15</strain>
    </source>
</reference>